<comment type="caution">
    <text evidence="1">The sequence shown here is derived from an EMBL/GenBank/DDBJ whole genome shotgun (WGS) entry which is preliminary data.</text>
</comment>
<dbReference type="EMBL" id="AMZH03022630">
    <property type="protein sequence ID" value="RRT37147.1"/>
    <property type="molecule type" value="Genomic_DNA"/>
</dbReference>
<proteinExistence type="predicted"/>
<sequence>VGLELSSSIELGFRRCSANSSGDRRKLIEGIEGLPRVRQELAKGFRELARNG</sequence>
<feature type="non-terminal residue" evidence="1">
    <location>
        <position position="1"/>
    </location>
</feature>
<dbReference type="AlphaFoldDB" id="A0A426XCE9"/>
<accession>A0A426XCE9</accession>
<reference evidence="1 2" key="1">
    <citation type="journal article" date="2014" name="Agronomy (Basel)">
        <title>A Draft Genome Sequence for Ensete ventricosum, the Drought-Tolerant Tree Against Hunger.</title>
        <authorList>
            <person name="Harrison J."/>
            <person name="Moore K.A."/>
            <person name="Paszkiewicz K."/>
            <person name="Jones T."/>
            <person name="Grant M."/>
            <person name="Ambacheew D."/>
            <person name="Muzemil S."/>
            <person name="Studholme D.J."/>
        </authorList>
    </citation>
    <scope>NUCLEOTIDE SEQUENCE [LARGE SCALE GENOMIC DNA]</scope>
</reference>
<evidence type="ECO:0000313" key="2">
    <source>
        <dbReference type="Proteomes" id="UP000287651"/>
    </source>
</evidence>
<organism evidence="1 2">
    <name type="scientific">Ensete ventricosum</name>
    <name type="common">Abyssinian banana</name>
    <name type="synonym">Musa ensete</name>
    <dbReference type="NCBI Taxonomy" id="4639"/>
    <lineage>
        <taxon>Eukaryota</taxon>
        <taxon>Viridiplantae</taxon>
        <taxon>Streptophyta</taxon>
        <taxon>Embryophyta</taxon>
        <taxon>Tracheophyta</taxon>
        <taxon>Spermatophyta</taxon>
        <taxon>Magnoliopsida</taxon>
        <taxon>Liliopsida</taxon>
        <taxon>Zingiberales</taxon>
        <taxon>Musaceae</taxon>
        <taxon>Ensete</taxon>
    </lineage>
</organism>
<evidence type="ECO:0000313" key="1">
    <source>
        <dbReference type="EMBL" id="RRT37147.1"/>
    </source>
</evidence>
<protein>
    <submittedName>
        <fullName evidence="1">Uncharacterized protein</fullName>
    </submittedName>
</protein>
<name>A0A426XCE9_ENSVE</name>
<dbReference type="Proteomes" id="UP000287651">
    <property type="component" value="Unassembled WGS sequence"/>
</dbReference>
<gene>
    <name evidence="1" type="ORF">B296_00040129</name>
</gene>